<organism evidence="1">
    <name type="scientific">marine sediment metagenome</name>
    <dbReference type="NCBI Taxonomy" id="412755"/>
    <lineage>
        <taxon>unclassified sequences</taxon>
        <taxon>metagenomes</taxon>
        <taxon>ecological metagenomes</taxon>
    </lineage>
</organism>
<protein>
    <submittedName>
        <fullName evidence="1">Uncharacterized protein</fullName>
    </submittedName>
</protein>
<dbReference type="EMBL" id="LAZR01030283">
    <property type="protein sequence ID" value="KKL57092.1"/>
    <property type="molecule type" value="Genomic_DNA"/>
</dbReference>
<sequence>MTTREKRRFDILPSGELQADGETRAVSIAELEAFLTPQEDTSFDILPNGEIVTHGPAPTGRPLTYEEQLAWGY</sequence>
<reference evidence="1" key="1">
    <citation type="journal article" date="2015" name="Nature">
        <title>Complex archaea that bridge the gap between prokaryotes and eukaryotes.</title>
        <authorList>
            <person name="Spang A."/>
            <person name="Saw J.H."/>
            <person name="Jorgensen S.L."/>
            <person name="Zaremba-Niedzwiedzka K."/>
            <person name="Martijn J."/>
            <person name="Lind A.E."/>
            <person name="van Eijk R."/>
            <person name="Schleper C."/>
            <person name="Guy L."/>
            <person name="Ettema T.J."/>
        </authorList>
    </citation>
    <scope>NUCLEOTIDE SEQUENCE</scope>
</reference>
<comment type="caution">
    <text evidence="1">The sequence shown here is derived from an EMBL/GenBank/DDBJ whole genome shotgun (WGS) entry which is preliminary data.</text>
</comment>
<accession>A0A0F9G128</accession>
<evidence type="ECO:0000313" key="1">
    <source>
        <dbReference type="EMBL" id="KKL57092.1"/>
    </source>
</evidence>
<proteinExistence type="predicted"/>
<dbReference type="AlphaFoldDB" id="A0A0F9G128"/>
<name>A0A0F9G128_9ZZZZ</name>
<gene>
    <name evidence="1" type="ORF">LCGC14_2238850</name>
</gene>